<dbReference type="EMBL" id="LAZR01009162">
    <property type="protein sequence ID" value="KKM74300.1"/>
    <property type="molecule type" value="Genomic_DNA"/>
</dbReference>
<gene>
    <name evidence="1" type="ORF">LCGC14_1401640</name>
</gene>
<protein>
    <submittedName>
        <fullName evidence="1">Uncharacterized protein</fullName>
    </submittedName>
</protein>
<proteinExistence type="predicted"/>
<accession>A0A0F9MCH0</accession>
<sequence>MEYRLESLLMSRRVRRYIECVIIVLCPWVLLTELPAKTMEGWGEEYDPEL</sequence>
<comment type="caution">
    <text evidence="1">The sequence shown here is derived from an EMBL/GenBank/DDBJ whole genome shotgun (WGS) entry which is preliminary data.</text>
</comment>
<evidence type="ECO:0000313" key="1">
    <source>
        <dbReference type="EMBL" id="KKM74300.1"/>
    </source>
</evidence>
<organism evidence="1">
    <name type="scientific">marine sediment metagenome</name>
    <dbReference type="NCBI Taxonomy" id="412755"/>
    <lineage>
        <taxon>unclassified sequences</taxon>
        <taxon>metagenomes</taxon>
        <taxon>ecological metagenomes</taxon>
    </lineage>
</organism>
<name>A0A0F9MCH0_9ZZZZ</name>
<dbReference type="AlphaFoldDB" id="A0A0F9MCH0"/>
<reference evidence="1" key="1">
    <citation type="journal article" date="2015" name="Nature">
        <title>Complex archaea that bridge the gap between prokaryotes and eukaryotes.</title>
        <authorList>
            <person name="Spang A."/>
            <person name="Saw J.H."/>
            <person name="Jorgensen S.L."/>
            <person name="Zaremba-Niedzwiedzka K."/>
            <person name="Martijn J."/>
            <person name="Lind A.E."/>
            <person name="van Eijk R."/>
            <person name="Schleper C."/>
            <person name="Guy L."/>
            <person name="Ettema T.J."/>
        </authorList>
    </citation>
    <scope>NUCLEOTIDE SEQUENCE</scope>
</reference>